<dbReference type="InterPro" id="IPR006094">
    <property type="entry name" value="Oxid_FAD_bind_N"/>
</dbReference>
<feature type="domain" description="FAD-binding PCMH-type" evidence="8">
    <location>
        <begin position="69"/>
        <end position="239"/>
    </location>
</feature>
<evidence type="ECO:0000256" key="2">
    <source>
        <dbReference type="ARBA" id="ARBA00005466"/>
    </source>
</evidence>
<dbReference type="Gene3D" id="3.30.465.10">
    <property type="match status" value="1"/>
</dbReference>
<feature type="compositionally biased region" description="Low complexity" evidence="6">
    <location>
        <begin position="616"/>
        <end position="626"/>
    </location>
</feature>
<evidence type="ECO:0000256" key="1">
    <source>
        <dbReference type="ARBA" id="ARBA00001974"/>
    </source>
</evidence>
<evidence type="ECO:0000256" key="7">
    <source>
        <dbReference type="SAM" id="SignalP"/>
    </source>
</evidence>
<evidence type="ECO:0000256" key="6">
    <source>
        <dbReference type="SAM" id="MobiDB-lite"/>
    </source>
</evidence>
<evidence type="ECO:0000256" key="5">
    <source>
        <dbReference type="ARBA" id="ARBA00023002"/>
    </source>
</evidence>
<keyword evidence="4" id="KW-0274">FAD</keyword>
<feature type="compositionally biased region" description="Low complexity" evidence="6">
    <location>
        <begin position="566"/>
        <end position="589"/>
    </location>
</feature>
<dbReference type="InterPro" id="IPR036318">
    <property type="entry name" value="FAD-bd_PCMH-like_sf"/>
</dbReference>
<dbReference type="PANTHER" id="PTHR42973:SF9">
    <property type="entry name" value="FAD-BINDING PCMH-TYPE DOMAIN-CONTAINING PROTEIN-RELATED"/>
    <property type="match status" value="1"/>
</dbReference>
<dbReference type="Pfam" id="PF01565">
    <property type="entry name" value="FAD_binding_4"/>
    <property type="match status" value="1"/>
</dbReference>
<keyword evidence="3" id="KW-0285">Flavoprotein</keyword>
<comment type="caution">
    <text evidence="9">The sequence shown here is derived from an EMBL/GenBank/DDBJ whole genome shotgun (WGS) entry which is preliminary data.</text>
</comment>
<name>A0A9Q9RFF9_FUSFU</name>
<dbReference type="Proteomes" id="UP000760494">
    <property type="component" value="Unassembled WGS sequence"/>
</dbReference>
<dbReference type="InterPro" id="IPR016166">
    <property type="entry name" value="FAD-bd_PCMH"/>
</dbReference>
<protein>
    <recommendedName>
        <fullName evidence="8">FAD-binding PCMH-type domain-containing protein</fullName>
    </recommendedName>
</protein>
<dbReference type="GO" id="GO:0016491">
    <property type="term" value="F:oxidoreductase activity"/>
    <property type="evidence" value="ECO:0007669"/>
    <property type="project" value="UniProtKB-KW"/>
</dbReference>
<comment type="cofactor">
    <cofactor evidence="1">
        <name>FAD</name>
        <dbReference type="ChEBI" id="CHEBI:57692"/>
    </cofactor>
</comment>
<feature type="compositionally biased region" description="Polar residues" evidence="6">
    <location>
        <begin position="723"/>
        <end position="742"/>
    </location>
</feature>
<dbReference type="Gene3D" id="3.40.462.20">
    <property type="match status" value="1"/>
</dbReference>
<dbReference type="PROSITE" id="PS51387">
    <property type="entry name" value="FAD_PCMH"/>
    <property type="match status" value="1"/>
</dbReference>
<feature type="signal peptide" evidence="7">
    <location>
        <begin position="1"/>
        <end position="20"/>
    </location>
</feature>
<dbReference type="AlphaFoldDB" id="A0A9Q9RFF9"/>
<feature type="compositionally biased region" description="Basic and acidic residues" evidence="6">
    <location>
        <begin position="696"/>
        <end position="706"/>
    </location>
</feature>
<comment type="similarity">
    <text evidence="2">Belongs to the oxygen-dependent FAD-linked oxidoreductase family.</text>
</comment>
<keyword evidence="5" id="KW-0560">Oxidoreductase</keyword>
<feature type="compositionally biased region" description="Low complexity" evidence="6">
    <location>
        <begin position="512"/>
        <end position="539"/>
    </location>
</feature>
<keyword evidence="7" id="KW-0732">Signal</keyword>
<dbReference type="SUPFAM" id="SSF56176">
    <property type="entry name" value="FAD-binding/transporter-associated domain-like"/>
    <property type="match status" value="1"/>
</dbReference>
<evidence type="ECO:0000259" key="8">
    <source>
        <dbReference type="PROSITE" id="PS51387"/>
    </source>
</evidence>
<reference evidence="9" key="1">
    <citation type="submission" date="2019-05" db="EMBL/GenBank/DDBJ databases">
        <authorList>
            <person name="Piombo E."/>
        </authorList>
    </citation>
    <scope>NUCLEOTIDE SEQUENCE</scope>
    <source>
        <strain evidence="9">C2S</strain>
    </source>
</reference>
<evidence type="ECO:0000256" key="4">
    <source>
        <dbReference type="ARBA" id="ARBA00022827"/>
    </source>
</evidence>
<dbReference type="InterPro" id="IPR016169">
    <property type="entry name" value="FAD-bd_PCMH_sub2"/>
</dbReference>
<dbReference type="PANTHER" id="PTHR42973">
    <property type="entry name" value="BINDING OXIDOREDUCTASE, PUTATIVE (AFU_ORTHOLOGUE AFUA_1G17690)-RELATED"/>
    <property type="match status" value="1"/>
</dbReference>
<evidence type="ECO:0000256" key="3">
    <source>
        <dbReference type="ARBA" id="ARBA00022630"/>
    </source>
</evidence>
<evidence type="ECO:0000313" key="10">
    <source>
        <dbReference type="Proteomes" id="UP000760494"/>
    </source>
</evidence>
<feature type="chain" id="PRO_5040353854" description="FAD-binding PCMH-type domain-containing protein" evidence="7">
    <location>
        <begin position="21"/>
        <end position="749"/>
    </location>
</feature>
<organism evidence="9 10">
    <name type="scientific">Fusarium fujikuroi</name>
    <name type="common">Bakanae and foot rot disease fungus</name>
    <name type="synonym">Gibberella fujikuroi</name>
    <dbReference type="NCBI Taxonomy" id="5127"/>
    <lineage>
        <taxon>Eukaryota</taxon>
        <taxon>Fungi</taxon>
        <taxon>Dikarya</taxon>
        <taxon>Ascomycota</taxon>
        <taxon>Pezizomycotina</taxon>
        <taxon>Sordariomycetes</taxon>
        <taxon>Hypocreomycetidae</taxon>
        <taxon>Hypocreales</taxon>
        <taxon>Nectriaceae</taxon>
        <taxon>Fusarium</taxon>
        <taxon>Fusarium fujikuroi species complex</taxon>
    </lineage>
</organism>
<dbReference type="InterPro" id="IPR050416">
    <property type="entry name" value="FAD-linked_Oxidoreductase"/>
</dbReference>
<evidence type="ECO:0000313" key="9">
    <source>
        <dbReference type="EMBL" id="VTT57596.1"/>
    </source>
</evidence>
<sequence>MHFSSKVLAAVAAWSTAVTCATTPFARTDAIGTCSEDLSQLGKKLSKSAKVYCPGSAEFEKATTRWSVLDAPKVNIVVVPGTEKDVASTVKYANSKNLPFLAYNTAHGAITTLGRMDHGIEIYLSQLNKVEVAADGKTVTIGGGTRSKEVTDTLWAANKQTVTGTCECVSYMGPGLGGGHGWLQGHHGIIADQWVSLNIVLADGSFKTINKKSDLWWALKGAGHNFGIVTSITSKVYEIQHRDWAIETLVFSGEHVEKLYHTANEHLLRKQPEGVINWSYWVHDPTADPENPVILFWLIQEGVKSIDPKISKPFHDLKPIAISPESGDYRDLAKWTQIDVDAVPCQKNGFVNPRFPLYLQEYNVSAMKNAWNLFAKETGPDTPFNTSIFMFEGYSTQAVRGTNAKSAAFAFRHENILTAPLITYKPGDAELDKKAASVGNELRHILHRASGQYHMSVYVNYAFGNEDPISWYGKENWRQERLKSLKNNQKPKKPVAGNKGPAAPAQRPPAGRPAQRPQPAQRPSQPAQRPAQRPAGYQPVTAPRSVAGAPVVGRQPAPNHGMQMTQMKKPQQAARPPAKKPAPAQGQKAGLPKGHAPQSGGRPVQRAGPAPVQSYHPGHPQQAHPQQSHKKSSSNMKYAAGGAVVGAAGAGAAMYYLNNDSNEPTYVINNYDNSQGPENITYTQYNQYEGDYIDNGDYRYDSDGDRQYSPNSPDDDNRYYDNDQGQYANDTNYGNQYENDQSFPMPDTL</sequence>
<accession>A0A9Q9RFF9</accession>
<feature type="region of interest" description="Disordered" evidence="6">
    <location>
        <begin position="485"/>
        <end position="636"/>
    </location>
</feature>
<dbReference type="GO" id="GO:0071949">
    <property type="term" value="F:FAD binding"/>
    <property type="evidence" value="ECO:0007669"/>
    <property type="project" value="InterPro"/>
</dbReference>
<gene>
    <name evidence="9" type="ORF">C2S_3367</name>
</gene>
<dbReference type="EMBL" id="CABFJX010000013">
    <property type="protein sequence ID" value="VTT57596.1"/>
    <property type="molecule type" value="Genomic_DNA"/>
</dbReference>
<proteinExistence type="inferred from homology"/>
<feature type="region of interest" description="Disordered" evidence="6">
    <location>
        <begin position="691"/>
        <end position="749"/>
    </location>
</feature>